<dbReference type="InterPro" id="IPR010218">
    <property type="entry name" value="NADH_DH_suC"/>
</dbReference>
<dbReference type="NCBIfam" id="TIGR01961">
    <property type="entry name" value="NuoC_fam"/>
    <property type="match status" value="1"/>
</dbReference>
<feature type="compositionally biased region" description="Basic and acidic residues" evidence="4">
    <location>
        <begin position="54"/>
        <end position="70"/>
    </location>
</feature>
<dbReference type="Proteomes" id="UP001500880">
    <property type="component" value="Unassembled WGS sequence"/>
</dbReference>
<feature type="compositionally biased region" description="Basic and acidic residues" evidence="4">
    <location>
        <begin position="15"/>
        <end position="30"/>
    </location>
</feature>
<dbReference type="Pfam" id="PF00329">
    <property type="entry name" value="Complex1_30kDa"/>
    <property type="match status" value="1"/>
</dbReference>
<comment type="similarity">
    <text evidence="1">Belongs to the complex I 30 kDa subunit family.</text>
</comment>
<dbReference type="EMBL" id="BAAADO010000002">
    <property type="protein sequence ID" value="GAA0487284.1"/>
    <property type="molecule type" value="Genomic_DNA"/>
</dbReference>
<evidence type="ECO:0000313" key="6">
    <source>
        <dbReference type="EMBL" id="GAA0487284.1"/>
    </source>
</evidence>
<accession>A0ABN1AZP2</accession>
<organism evidence="6 7">
    <name type="scientific">Salinibacillus aidingensis</name>
    <dbReference type="NCBI Taxonomy" id="237684"/>
    <lineage>
        <taxon>Bacteria</taxon>
        <taxon>Bacillati</taxon>
        <taxon>Bacillota</taxon>
        <taxon>Bacilli</taxon>
        <taxon>Bacillales</taxon>
        <taxon>Bacillaceae</taxon>
        <taxon>Salinibacillus</taxon>
    </lineage>
</organism>
<dbReference type="PANTHER" id="PTHR10884">
    <property type="entry name" value="NADH DEHYDROGENASE UBIQUINONE IRON-SULFUR PROTEIN 3"/>
    <property type="match status" value="1"/>
</dbReference>
<name>A0ABN1AZP2_9BACI</name>
<evidence type="ECO:0000256" key="2">
    <source>
        <dbReference type="ARBA" id="ARBA00022448"/>
    </source>
</evidence>
<sequence length="248" mass="28690">MTEENENKPQQNEDISSKSEEAKPKEHENQKQAPTNQEDAPTAESDEINQSSDRPPKADSSETTSKSEKPKRPRKKRTKKDQPPEKQEPSPNQPLLDHYVKMIKNSLGDDSIEEAFVNRSSKELPTITATPKSYFSIAKLLRDHEELQFQFLSDLHGIDYESHMEIYVYLYSMTKKQSVALKVKLDRDNPVIPSLVPLWKGANWPENEAYDLLGITFEDHPDLKRIMLGEDWEGYPLRKDYEPYDVEV</sequence>
<evidence type="ECO:0000259" key="5">
    <source>
        <dbReference type="Pfam" id="PF00329"/>
    </source>
</evidence>
<dbReference type="InterPro" id="IPR001268">
    <property type="entry name" value="NADH_UbQ_OxRdtase_30kDa_su"/>
</dbReference>
<dbReference type="SUPFAM" id="SSF143243">
    <property type="entry name" value="Nqo5-like"/>
    <property type="match status" value="1"/>
</dbReference>
<evidence type="ECO:0000313" key="7">
    <source>
        <dbReference type="Proteomes" id="UP001500880"/>
    </source>
</evidence>
<dbReference type="RefSeq" id="WP_343838492.1">
    <property type="nucleotide sequence ID" value="NZ_BAAADO010000002.1"/>
</dbReference>
<feature type="domain" description="NADH:ubiquinone oxidoreductase 30kDa subunit" evidence="5">
    <location>
        <begin position="128"/>
        <end position="242"/>
    </location>
</feature>
<comment type="caution">
    <text evidence="6">The sequence shown here is derived from an EMBL/GenBank/DDBJ whole genome shotgun (WGS) entry which is preliminary data.</text>
</comment>
<dbReference type="InterPro" id="IPR037232">
    <property type="entry name" value="NADH_quin_OxRdtase_su_C/D-like"/>
</dbReference>
<proteinExistence type="inferred from homology"/>
<feature type="region of interest" description="Disordered" evidence="4">
    <location>
        <begin position="1"/>
        <end position="96"/>
    </location>
</feature>
<reference evidence="6 7" key="1">
    <citation type="journal article" date="2019" name="Int. J. Syst. Evol. Microbiol.">
        <title>The Global Catalogue of Microorganisms (GCM) 10K type strain sequencing project: providing services to taxonomists for standard genome sequencing and annotation.</title>
        <authorList>
            <consortium name="The Broad Institute Genomics Platform"/>
            <consortium name="The Broad Institute Genome Sequencing Center for Infectious Disease"/>
            <person name="Wu L."/>
            <person name="Ma J."/>
        </authorList>
    </citation>
    <scope>NUCLEOTIDE SEQUENCE [LARGE SCALE GENOMIC DNA]</scope>
    <source>
        <strain evidence="6 7">JCM 12389</strain>
    </source>
</reference>
<evidence type="ECO:0000256" key="1">
    <source>
        <dbReference type="ARBA" id="ARBA00007569"/>
    </source>
</evidence>
<keyword evidence="7" id="KW-1185">Reference proteome</keyword>
<evidence type="ECO:0000256" key="3">
    <source>
        <dbReference type="ARBA" id="ARBA00031773"/>
    </source>
</evidence>
<keyword evidence="2" id="KW-0813">Transport</keyword>
<protein>
    <recommendedName>
        <fullName evidence="3">NAD(P)H dehydrogenase subunit J</fullName>
    </recommendedName>
</protein>
<dbReference type="PANTHER" id="PTHR10884:SF14">
    <property type="entry name" value="NADH DEHYDROGENASE [UBIQUINONE] IRON-SULFUR PROTEIN 3, MITOCHONDRIAL"/>
    <property type="match status" value="1"/>
</dbReference>
<evidence type="ECO:0000256" key="4">
    <source>
        <dbReference type="SAM" id="MobiDB-lite"/>
    </source>
</evidence>
<dbReference type="Gene3D" id="3.30.460.80">
    <property type="entry name" value="NADH:ubiquinone oxidoreductase, 30kDa subunit"/>
    <property type="match status" value="1"/>
</dbReference>
<gene>
    <name evidence="6" type="ORF">GCM10008986_10960</name>
</gene>